<evidence type="ECO:0000313" key="2">
    <source>
        <dbReference type="EMBL" id="WPH02539.1"/>
    </source>
</evidence>
<keyword evidence="3" id="KW-1185">Reference proteome</keyword>
<name>A0AAQ3M6G1_9PEZI</name>
<evidence type="ECO:0000256" key="1">
    <source>
        <dbReference type="SAM" id="MobiDB-lite"/>
    </source>
</evidence>
<accession>A0AAQ3M6G1</accession>
<gene>
    <name evidence="2" type="ORF">R9X50_00540400</name>
</gene>
<organism evidence="2 3">
    <name type="scientific">Acrodontium crateriforme</name>
    <dbReference type="NCBI Taxonomy" id="150365"/>
    <lineage>
        <taxon>Eukaryota</taxon>
        <taxon>Fungi</taxon>
        <taxon>Dikarya</taxon>
        <taxon>Ascomycota</taxon>
        <taxon>Pezizomycotina</taxon>
        <taxon>Dothideomycetes</taxon>
        <taxon>Dothideomycetidae</taxon>
        <taxon>Mycosphaerellales</taxon>
        <taxon>Teratosphaeriaceae</taxon>
        <taxon>Acrodontium</taxon>
    </lineage>
</organism>
<dbReference type="InterPro" id="IPR021463">
    <property type="entry name" value="Methyltransf_34"/>
</dbReference>
<reference evidence="2 3" key="1">
    <citation type="submission" date="2023-11" db="EMBL/GenBank/DDBJ databases">
        <title>An acidophilic fungus is an integral part of prey digestion in a carnivorous sundew plant.</title>
        <authorList>
            <person name="Tsai I.J."/>
        </authorList>
    </citation>
    <scope>NUCLEOTIDE SEQUENCE [LARGE SCALE GENOMIC DNA]</scope>
    <source>
        <strain evidence="2">169a</strain>
    </source>
</reference>
<proteinExistence type="predicted"/>
<protein>
    <submittedName>
        <fullName evidence="2">25S rRNA (Uridine(2843)-N(3))-methyltransferase</fullName>
    </submittedName>
</protein>
<dbReference type="EMBL" id="CP138587">
    <property type="protein sequence ID" value="WPH02539.1"/>
    <property type="molecule type" value="Genomic_DNA"/>
</dbReference>
<feature type="compositionally biased region" description="Polar residues" evidence="1">
    <location>
        <begin position="21"/>
        <end position="38"/>
    </location>
</feature>
<dbReference type="Proteomes" id="UP001303373">
    <property type="component" value="Chromosome 8"/>
</dbReference>
<dbReference type="Pfam" id="PF11312">
    <property type="entry name" value="Methyltransf_34"/>
    <property type="match status" value="1"/>
</dbReference>
<feature type="region of interest" description="Disordered" evidence="1">
    <location>
        <begin position="16"/>
        <end position="38"/>
    </location>
</feature>
<sequence length="353" mass="39389">MTRSGGVLKDLKAKANKRNASRNTGVARSTKSTTQEQSLPLEIQQRCLNIFQDAMKTGLEDKKSLQEVKGHLFDRNFAAAFGQEEYLQTYASRWSPSRALGYAEIFAILKPYIFSDETPKDHQSGSLRITCLGGGAGAELVGLAGWCKILGDAFENLTMDLNLIDIAEWTSVVKELTHRIVNPPELSKYASAAAKEANVAFLELTKFKPHFSKEDVLNWSSDATSLATGDTSILTLLFTLNELYSTSMAKTQKLLTQLTASMRSGSLLLVVDSPGSYSTVTINGAEKKYPMQWLLDHTLLGALDRVDVAPWEKLVSDDSRWFRMPEGLQYPIDLENMRYQIHLYRKTEERTAS</sequence>
<dbReference type="AlphaFoldDB" id="A0AAQ3M6G1"/>
<evidence type="ECO:0000313" key="3">
    <source>
        <dbReference type="Proteomes" id="UP001303373"/>
    </source>
</evidence>